<keyword evidence="1" id="KW-0472">Membrane</keyword>
<gene>
    <name evidence="2" type="ORF">QLQ16_13820</name>
</gene>
<evidence type="ECO:0000313" key="2">
    <source>
        <dbReference type="EMBL" id="MDI9234911.1"/>
    </source>
</evidence>
<comment type="caution">
    <text evidence="2">The sequence shown here is derived from an EMBL/GenBank/DDBJ whole genome shotgun (WGS) entry which is preliminary data.</text>
</comment>
<keyword evidence="1" id="KW-1133">Transmembrane helix</keyword>
<accession>A0ABT6X9V3</accession>
<evidence type="ECO:0000256" key="1">
    <source>
        <dbReference type="SAM" id="Phobius"/>
    </source>
</evidence>
<reference evidence="2" key="1">
    <citation type="submission" date="2023-05" db="EMBL/GenBank/DDBJ databases">
        <title>Limnohabitans sp. strain HM2-2 Genome sequencing and assembly.</title>
        <authorList>
            <person name="Jung Y."/>
        </authorList>
    </citation>
    <scope>NUCLEOTIDE SEQUENCE</scope>
    <source>
        <strain evidence="2">HM2-2</strain>
    </source>
</reference>
<proteinExistence type="predicted"/>
<dbReference type="EMBL" id="JASGBH010000011">
    <property type="protein sequence ID" value="MDI9234911.1"/>
    <property type="molecule type" value="Genomic_DNA"/>
</dbReference>
<organism evidence="2 3">
    <name type="scientific">Limnohabitans lacus</name>
    <dbReference type="NCBI Taxonomy" id="3045173"/>
    <lineage>
        <taxon>Bacteria</taxon>
        <taxon>Pseudomonadati</taxon>
        <taxon>Pseudomonadota</taxon>
        <taxon>Betaproteobacteria</taxon>
        <taxon>Burkholderiales</taxon>
        <taxon>Comamonadaceae</taxon>
        <taxon>Limnohabitans</taxon>
    </lineage>
</organism>
<protein>
    <recommendedName>
        <fullName evidence="4">IPTL-CTERM protein sorting domain-containing protein</fullName>
    </recommendedName>
</protein>
<dbReference type="Proteomes" id="UP001431902">
    <property type="component" value="Unassembled WGS sequence"/>
</dbReference>
<dbReference type="RefSeq" id="WP_283225255.1">
    <property type="nucleotide sequence ID" value="NZ_JASGBH010000011.1"/>
</dbReference>
<keyword evidence="1" id="KW-0812">Transmembrane</keyword>
<sequence>MPNHSLIASLRQGVVIVLMALLALAPFLHGHLGASHVRGFHVDGMDVAHSASMQAPPASASVHAWEDEESPALGVSLSLPHTGDDGPWVMGLLGWVLWACLARPAHQRRLRQRPLFAGPAPCAYESGWPPPALAPPR</sequence>
<keyword evidence="3" id="KW-1185">Reference proteome</keyword>
<name>A0ABT6X9V3_9BURK</name>
<evidence type="ECO:0008006" key="4">
    <source>
        <dbReference type="Google" id="ProtNLM"/>
    </source>
</evidence>
<evidence type="ECO:0000313" key="3">
    <source>
        <dbReference type="Proteomes" id="UP001431902"/>
    </source>
</evidence>
<feature type="transmembrane region" description="Helical" evidence="1">
    <location>
        <begin position="86"/>
        <end position="105"/>
    </location>
</feature>
<feature type="transmembrane region" description="Helical" evidence="1">
    <location>
        <begin position="12"/>
        <end position="32"/>
    </location>
</feature>